<gene>
    <name evidence="1" type="ORF">DSO57_1015123</name>
</gene>
<proteinExistence type="predicted"/>
<dbReference type="Proteomes" id="UP001165960">
    <property type="component" value="Unassembled WGS sequence"/>
</dbReference>
<evidence type="ECO:0000313" key="2">
    <source>
        <dbReference type="Proteomes" id="UP001165960"/>
    </source>
</evidence>
<accession>A0ACC2SU01</accession>
<protein>
    <submittedName>
        <fullName evidence="1">Uncharacterized protein</fullName>
    </submittedName>
</protein>
<organism evidence="1 2">
    <name type="scientific">Entomophthora muscae</name>
    <dbReference type="NCBI Taxonomy" id="34485"/>
    <lineage>
        <taxon>Eukaryota</taxon>
        <taxon>Fungi</taxon>
        <taxon>Fungi incertae sedis</taxon>
        <taxon>Zoopagomycota</taxon>
        <taxon>Entomophthoromycotina</taxon>
        <taxon>Entomophthoromycetes</taxon>
        <taxon>Entomophthorales</taxon>
        <taxon>Entomophthoraceae</taxon>
        <taxon>Entomophthora</taxon>
    </lineage>
</organism>
<dbReference type="EMBL" id="QTSX02004319">
    <property type="protein sequence ID" value="KAJ9065887.1"/>
    <property type="molecule type" value="Genomic_DNA"/>
</dbReference>
<reference evidence="1" key="1">
    <citation type="submission" date="2022-04" db="EMBL/GenBank/DDBJ databases">
        <title>Genome of the entomopathogenic fungus Entomophthora muscae.</title>
        <authorList>
            <person name="Elya C."/>
            <person name="Lovett B.R."/>
            <person name="Lee E."/>
            <person name="Macias A.M."/>
            <person name="Hajek A.E."/>
            <person name="De Bivort B.L."/>
            <person name="Kasson M.T."/>
            <person name="De Fine Licht H.H."/>
            <person name="Stajich J.E."/>
        </authorList>
    </citation>
    <scope>NUCLEOTIDE SEQUENCE</scope>
    <source>
        <strain evidence="1">Berkeley</strain>
    </source>
</reference>
<name>A0ACC2SU01_9FUNG</name>
<comment type="caution">
    <text evidence="1">The sequence shown here is derived from an EMBL/GenBank/DDBJ whole genome shotgun (WGS) entry which is preliminary data.</text>
</comment>
<evidence type="ECO:0000313" key="1">
    <source>
        <dbReference type="EMBL" id="KAJ9065887.1"/>
    </source>
</evidence>
<sequence length="255" mass="28758">MKFIFLVWTFCVLISYGQANEKFETPKPTPTNKSEDSIWYCFGPCHCHAPYTETAQFPPIIHSNAPWLVLGYTSIYYLINHFTPFLGRFCLFDHLLHMLMIGVPVGSTLVKLNLGALLHSIGERLPNEWIPDTHQSDPQVLCANNIQADKEDKTTRHVCFPQREAQMQGLGKRKQGKVLHHNRLCTCKAQHKQQEAVLTATKQQLIQYGACAPKNLPEDLIEEEADPQPGGVKTAGSIPVRFCPNSSMICNPIFL</sequence>
<keyword evidence="2" id="KW-1185">Reference proteome</keyword>